<organism evidence="2 3">
    <name type="scientific">Halorhabdus tiamatea SARL4B</name>
    <dbReference type="NCBI Taxonomy" id="1033806"/>
    <lineage>
        <taxon>Archaea</taxon>
        <taxon>Methanobacteriati</taxon>
        <taxon>Methanobacteriota</taxon>
        <taxon>Stenosarchaea group</taxon>
        <taxon>Halobacteria</taxon>
        <taxon>Halobacteriales</taxon>
        <taxon>Haloarculaceae</taxon>
        <taxon>Halorhabdus</taxon>
    </lineage>
</organism>
<evidence type="ECO:0000313" key="1">
    <source>
        <dbReference type="EMBL" id="CCQ35037.1"/>
    </source>
</evidence>
<geneLocation type="plasmid" evidence="2 3">
    <name>pHTIA</name>
</geneLocation>
<dbReference type="KEGG" id="hti:HTIA_p3027"/>
<dbReference type="EMBL" id="HF571521">
    <property type="protein sequence ID" value="CCQ35129.1"/>
    <property type="molecule type" value="Genomic_DNA"/>
</dbReference>
<name>S6CVG5_9EURY</name>
<proteinExistence type="predicted"/>
<protein>
    <submittedName>
        <fullName evidence="2">Uncharacterized protein</fullName>
    </submittedName>
</protein>
<dbReference type="AlphaFoldDB" id="S6CVG5"/>
<reference evidence="2 3" key="1">
    <citation type="journal article" date="2014" name="Environ. Microbiol.">
        <title>Halorhabdus tiamatea: proteogenomics and glycosidase activity measurements identify the first cultivated euryarchaeon from a deep-sea anoxic brine lake as potential polysaccharide degrader.</title>
        <authorList>
            <person name="Werner J."/>
            <person name="Ferrer M."/>
            <person name="Michel G."/>
            <person name="Mann A.J."/>
            <person name="Huang S."/>
            <person name="Juarez S."/>
            <person name="Ciordia S."/>
            <person name="Albar J.P."/>
            <person name="Alcaide M."/>
            <person name="La Cono V."/>
            <person name="Yakimov M.M."/>
            <person name="Antunes A."/>
            <person name="Taborda M."/>
            <person name="Da Costa M.S."/>
            <person name="Amann R.I."/>
            <person name="Gloeckner F.O."/>
            <person name="Golyshina O.V."/>
            <person name="Golyshin P.N."/>
            <person name="Teeling H."/>
        </authorList>
    </citation>
    <scope>NUCLEOTIDE SEQUENCE [LARGE SCALE GENOMIC DNA]</scope>
    <source>
        <strain evidence="3">SARL4B</strain>
        <strain evidence="2">Type strain: SARL4B</strain>
        <plasmid evidence="2">pHTIA</plasmid>
    </source>
</reference>
<keyword evidence="3" id="KW-1185">Reference proteome</keyword>
<evidence type="ECO:0000313" key="2">
    <source>
        <dbReference type="EMBL" id="CCQ35129.1"/>
    </source>
</evidence>
<dbReference type="KEGG" id="hti:HTIA_p2935"/>
<keyword evidence="2" id="KW-0614">Plasmid</keyword>
<sequence>MSVIFGMNRRCRRRTAADATVSPLTTALRTGGQLPEEPVVE</sequence>
<dbReference type="HOGENOM" id="CLU_3263717_0_0_2"/>
<gene>
    <name evidence="1" type="ORF">HTIA_p2935</name>
    <name evidence="2" type="ORF">HTIA_p3027</name>
</gene>
<dbReference type="EMBL" id="HF571521">
    <property type="protein sequence ID" value="CCQ35037.1"/>
    <property type="molecule type" value="Genomic_DNA"/>
</dbReference>
<dbReference type="Proteomes" id="UP000015381">
    <property type="component" value="Plasmid pHTIA"/>
</dbReference>
<accession>S6CVG5</accession>
<evidence type="ECO:0000313" key="3">
    <source>
        <dbReference type="Proteomes" id="UP000015381"/>
    </source>
</evidence>